<reference evidence="2 3" key="1">
    <citation type="submission" date="2019-09" db="EMBL/GenBank/DDBJ databases">
        <title>Hybrid Assembly of the complete Genome of the Deep-Sea Bacterium Moritella marina from long Nanopore and Illumina reads.</title>
        <authorList>
            <person name="Magin S."/>
            <person name="Georgoulis A."/>
            <person name="Papadimitriou K."/>
            <person name="Iliakis G."/>
            <person name="Vorgias C.E."/>
        </authorList>
    </citation>
    <scope>NUCLEOTIDE SEQUENCE [LARGE SCALE GENOMIC DNA]</scope>
    <source>
        <strain evidence="2 3">MP-1</strain>
    </source>
</reference>
<evidence type="ECO:0000313" key="2">
    <source>
        <dbReference type="EMBL" id="QFI38641.1"/>
    </source>
</evidence>
<evidence type="ECO:0000256" key="1">
    <source>
        <dbReference type="SAM" id="Phobius"/>
    </source>
</evidence>
<proteinExistence type="predicted"/>
<dbReference type="KEGG" id="mmaa:FR932_12665"/>
<organism evidence="2 3">
    <name type="scientific">Moritella marina ATCC 15381</name>
    <dbReference type="NCBI Taxonomy" id="1202962"/>
    <lineage>
        <taxon>Bacteria</taxon>
        <taxon>Pseudomonadati</taxon>
        <taxon>Pseudomonadota</taxon>
        <taxon>Gammaproteobacteria</taxon>
        <taxon>Alteromonadales</taxon>
        <taxon>Moritellaceae</taxon>
        <taxon>Moritella</taxon>
    </lineage>
</organism>
<accession>A0A5J6WMY3</accession>
<dbReference type="EMBL" id="CP044399">
    <property type="protein sequence ID" value="QFI38641.1"/>
    <property type="molecule type" value="Genomic_DNA"/>
</dbReference>
<keyword evidence="1" id="KW-0472">Membrane</keyword>
<name>A0A5J6WMY3_MORMI</name>
<protein>
    <submittedName>
        <fullName evidence="2">Uncharacterized protein</fullName>
    </submittedName>
</protein>
<keyword evidence="1" id="KW-0812">Transmembrane</keyword>
<dbReference type="Proteomes" id="UP000327424">
    <property type="component" value="Chromosome"/>
</dbReference>
<gene>
    <name evidence="2" type="ORF">FR932_12665</name>
</gene>
<keyword evidence="3" id="KW-1185">Reference proteome</keyword>
<dbReference type="AlphaFoldDB" id="A0A5J6WMY3"/>
<keyword evidence="1" id="KW-1133">Transmembrane helix</keyword>
<evidence type="ECO:0000313" key="3">
    <source>
        <dbReference type="Proteomes" id="UP000327424"/>
    </source>
</evidence>
<sequence length="103" mass="11120">MEGAHNTAAITVLGVVSLMFFGIGWLIALIWAFIGQAVSSGLFNQQVINAGVDIIYGTSEVKGDAAYVPITAALLSLQQIEPLRTDLNTVVVHERVLQCEEYK</sequence>
<feature type="transmembrane region" description="Helical" evidence="1">
    <location>
        <begin position="12"/>
        <end position="34"/>
    </location>
</feature>